<dbReference type="GO" id="GO:0016787">
    <property type="term" value="F:hydrolase activity"/>
    <property type="evidence" value="ECO:0007669"/>
    <property type="project" value="UniProtKB-KW"/>
</dbReference>
<dbReference type="InterPro" id="IPR029058">
    <property type="entry name" value="AB_hydrolase_fold"/>
</dbReference>
<dbReference type="InterPro" id="IPR013094">
    <property type="entry name" value="AB_hydrolase_3"/>
</dbReference>
<dbReference type="Pfam" id="PF07859">
    <property type="entry name" value="Abhydrolase_3"/>
    <property type="match status" value="1"/>
</dbReference>
<protein>
    <recommendedName>
        <fullName evidence="2">Alpha/beta hydrolase fold-3 domain-containing protein</fullName>
    </recommendedName>
</protein>
<evidence type="ECO:0000259" key="2">
    <source>
        <dbReference type="Pfam" id="PF07859"/>
    </source>
</evidence>
<organism evidence="3">
    <name type="scientific">Bionectria ochroleuca</name>
    <name type="common">Gliocladium roseum</name>
    <dbReference type="NCBI Taxonomy" id="29856"/>
    <lineage>
        <taxon>Eukaryota</taxon>
        <taxon>Fungi</taxon>
        <taxon>Dikarya</taxon>
        <taxon>Ascomycota</taxon>
        <taxon>Pezizomycotina</taxon>
        <taxon>Sordariomycetes</taxon>
        <taxon>Hypocreomycetidae</taxon>
        <taxon>Hypocreales</taxon>
        <taxon>Bionectriaceae</taxon>
        <taxon>Clonostachys</taxon>
    </lineage>
</organism>
<dbReference type="PANTHER" id="PTHR48081">
    <property type="entry name" value="AB HYDROLASE SUPERFAMILY PROTEIN C4A8.06C"/>
    <property type="match status" value="1"/>
</dbReference>
<dbReference type="Gene3D" id="3.40.50.1820">
    <property type="entry name" value="alpha/beta hydrolase"/>
    <property type="match status" value="1"/>
</dbReference>
<dbReference type="AlphaFoldDB" id="A0A0B7KE76"/>
<dbReference type="EMBL" id="CDPU01000032">
    <property type="protein sequence ID" value="CEO53006.1"/>
    <property type="molecule type" value="Genomic_DNA"/>
</dbReference>
<evidence type="ECO:0000256" key="1">
    <source>
        <dbReference type="ARBA" id="ARBA00022801"/>
    </source>
</evidence>
<sequence>MSVQEDPYSSVEAVQELANIDPDMAKMLKDGSIDAKAFPSFEAMVQMFRDHPPSPGPHLRTEWSRYVKMRDGHTHEIRVYKPDDLAEGPLVVLIYGGGFCMGHYSHFGSYSRAIASLYGATVVNISYRLAPEFKFPTAPNDVWDSITWLVEPENAKELGLDLDKGFIVGGMSAGANLAAVLAQQWVSNSKSPSITGIWLNVPLLFVHEIVPDDQRELWVAREQNAEAMIISKESTDFIRSAYSPHVTSPDFSPANQRGAHTGLPPTHIQVCGQDPLRDDGLIYERILRKHGVTTKLDVYPGIPHAGPYFFPTLPIAAKHNMDVLKGFGWLLGRDASEEQYQLALEIMTTPA</sequence>
<accession>A0A0B7KE76</accession>
<name>A0A0B7KE76_BIOOC</name>
<dbReference type="SUPFAM" id="SSF53474">
    <property type="entry name" value="alpha/beta-Hydrolases"/>
    <property type="match status" value="1"/>
</dbReference>
<feature type="domain" description="Alpha/beta hydrolase fold-3" evidence="2">
    <location>
        <begin position="91"/>
        <end position="305"/>
    </location>
</feature>
<evidence type="ECO:0000313" key="3">
    <source>
        <dbReference type="EMBL" id="CEO53006.1"/>
    </source>
</evidence>
<reference evidence="3" key="1">
    <citation type="submission" date="2015-01" db="EMBL/GenBank/DDBJ databases">
        <authorList>
            <person name="Durling Mikael"/>
        </authorList>
    </citation>
    <scope>NUCLEOTIDE SEQUENCE</scope>
</reference>
<gene>
    <name evidence="3" type="ORF">BN869_000009064_1</name>
</gene>
<keyword evidence="1" id="KW-0378">Hydrolase</keyword>
<dbReference type="InterPro" id="IPR050300">
    <property type="entry name" value="GDXG_lipolytic_enzyme"/>
</dbReference>
<proteinExistence type="predicted"/>